<feature type="domain" description="ORC1/DEAH AAA+ ATPase" evidence="1">
    <location>
        <begin position="116"/>
        <end position="263"/>
    </location>
</feature>
<keyword evidence="2" id="KW-0547">Nucleotide-binding</keyword>
<dbReference type="Pfam" id="PF13401">
    <property type="entry name" value="AAA_22"/>
    <property type="match status" value="1"/>
</dbReference>
<gene>
    <name evidence="2" type="ORF">KHY36_14590</name>
</gene>
<keyword evidence="2" id="KW-0067">ATP-binding</keyword>
<dbReference type="Gene3D" id="3.40.50.300">
    <property type="entry name" value="P-loop containing nucleotide triphosphate hydrolases"/>
    <property type="match status" value="1"/>
</dbReference>
<dbReference type="Proteomes" id="UP000759273">
    <property type="component" value="Unassembled WGS sequence"/>
</dbReference>
<dbReference type="GO" id="GO:0016887">
    <property type="term" value="F:ATP hydrolysis activity"/>
    <property type="evidence" value="ECO:0007669"/>
    <property type="project" value="InterPro"/>
</dbReference>
<evidence type="ECO:0000259" key="1">
    <source>
        <dbReference type="Pfam" id="PF13401"/>
    </source>
</evidence>
<evidence type="ECO:0000313" key="2">
    <source>
        <dbReference type="EMBL" id="MBS5333737.1"/>
    </source>
</evidence>
<reference evidence="2" key="1">
    <citation type="submission" date="2021-02" db="EMBL/GenBank/DDBJ databases">
        <title>Infant gut strain persistence is associated with maternal origin, phylogeny, and functional potential including surface adhesion and iron acquisition.</title>
        <authorList>
            <person name="Lou Y.C."/>
        </authorList>
    </citation>
    <scope>NUCLEOTIDE SEQUENCE</scope>
    <source>
        <strain evidence="2">L3_101_000M1_dasL3_101_000M1_concoct_87</strain>
    </source>
</reference>
<dbReference type="SUPFAM" id="SSF52540">
    <property type="entry name" value="P-loop containing nucleoside triphosphate hydrolases"/>
    <property type="match status" value="1"/>
</dbReference>
<dbReference type="GO" id="GO:0005524">
    <property type="term" value="F:ATP binding"/>
    <property type="evidence" value="ECO:0007669"/>
    <property type="project" value="UniProtKB-KW"/>
</dbReference>
<proteinExistence type="predicted"/>
<dbReference type="InterPro" id="IPR049945">
    <property type="entry name" value="AAA_22"/>
</dbReference>
<dbReference type="EMBL" id="JAGZGG010000057">
    <property type="protein sequence ID" value="MBS5333737.1"/>
    <property type="molecule type" value="Genomic_DNA"/>
</dbReference>
<sequence length="425" mass="47654">MTAEYTTSLLYPGNPYVEALPPMLAGQELIRALASVPPYSASDRDRSTGERLQLLSALYEFYQPLTMTLDLYCEVYNAMQHCYGQYTPQREAAAFQQGYAAMQGKAVAASIGGGNSFSVVGVSGLGKSTALQRVLSLFPSIIHHERYKGQMLCCQQIPYLVVQTPHDGSVKAMILDIYLQLDALLGTSYQHYALAHKLTLDVLVSQLNQIVRINHVGLLVIDELQNIAYRKNGIRFINFLVQLINGAGVSICMVGTPRVLHVLQQEFRSARRTTGLIYDRLPDDKEFALLLHGLWHYQYTRFATDLTPEMQSWLYRKTQGIPDVLVKLLYNAQKLCILDGREKLDLEVFESAFLKNLGMVSDYMAELATVRVPRTKMKVEHSPAAIRSPEAATLHDLRGTLRATKKSGRPPLEAYSEYIKGEVEL</sequence>
<dbReference type="InterPro" id="IPR052026">
    <property type="entry name" value="ExeA_AAA_ATPase_DNA-bind"/>
</dbReference>
<accession>A0A943DC05</accession>
<dbReference type="InterPro" id="IPR027417">
    <property type="entry name" value="P-loop_NTPase"/>
</dbReference>
<dbReference type="PANTHER" id="PTHR35894:SF1">
    <property type="entry name" value="PHOSPHORIBULOKINASE _ URIDINE KINASE FAMILY"/>
    <property type="match status" value="1"/>
</dbReference>
<dbReference type="PANTHER" id="PTHR35894">
    <property type="entry name" value="GENERAL SECRETION PATHWAY PROTEIN A-RELATED"/>
    <property type="match status" value="1"/>
</dbReference>
<organism evidence="2 3">
    <name type="scientific">Subdoligranulum variabile</name>
    <dbReference type="NCBI Taxonomy" id="214851"/>
    <lineage>
        <taxon>Bacteria</taxon>
        <taxon>Bacillati</taxon>
        <taxon>Bacillota</taxon>
        <taxon>Clostridia</taxon>
        <taxon>Eubacteriales</taxon>
        <taxon>Oscillospiraceae</taxon>
        <taxon>Subdoligranulum</taxon>
    </lineage>
</organism>
<protein>
    <submittedName>
        <fullName evidence="2">ATP-binding protein</fullName>
    </submittedName>
</protein>
<comment type="caution">
    <text evidence="2">The sequence shown here is derived from an EMBL/GenBank/DDBJ whole genome shotgun (WGS) entry which is preliminary data.</text>
</comment>
<dbReference type="AlphaFoldDB" id="A0A943DC05"/>
<evidence type="ECO:0000313" key="3">
    <source>
        <dbReference type="Proteomes" id="UP000759273"/>
    </source>
</evidence>
<name>A0A943DC05_9FIRM</name>